<accession>A0ABR1GW99</accession>
<comment type="caution">
    <text evidence="1">The sequence shown here is derived from an EMBL/GenBank/DDBJ whole genome shotgun (WGS) entry which is preliminary data.</text>
</comment>
<dbReference type="EMBL" id="JAZAVJ010000139">
    <property type="protein sequence ID" value="KAK7413112.1"/>
    <property type="molecule type" value="Genomic_DNA"/>
</dbReference>
<dbReference type="Proteomes" id="UP001498476">
    <property type="component" value="Unassembled WGS sequence"/>
</dbReference>
<evidence type="ECO:0000313" key="2">
    <source>
        <dbReference type="Proteomes" id="UP001498476"/>
    </source>
</evidence>
<protein>
    <submittedName>
        <fullName evidence="1">Uncharacterized protein</fullName>
    </submittedName>
</protein>
<gene>
    <name evidence="1" type="ORF">QQX98_007998</name>
</gene>
<name>A0ABR1GW99_9HYPO</name>
<organism evidence="1 2">
    <name type="scientific">Neonectria punicea</name>
    <dbReference type="NCBI Taxonomy" id="979145"/>
    <lineage>
        <taxon>Eukaryota</taxon>
        <taxon>Fungi</taxon>
        <taxon>Dikarya</taxon>
        <taxon>Ascomycota</taxon>
        <taxon>Pezizomycotina</taxon>
        <taxon>Sordariomycetes</taxon>
        <taxon>Hypocreomycetidae</taxon>
        <taxon>Hypocreales</taxon>
        <taxon>Nectriaceae</taxon>
        <taxon>Neonectria</taxon>
    </lineage>
</organism>
<proteinExistence type="predicted"/>
<keyword evidence="2" id="KW-1185">Reference proteome</keyword>
<reference evidence="1 2" key="1">
    <citation type="journal article" date="2025" name="Microbiol. Resour. Announc.">
        <title>Draft genome sequences for Neonectria magnoliae and Neonectria punicea, canker pathogens of Liriodendron tulipifera and Acer saccharum in West Virginia.</title>
        <authorList>
            <person name="Petronek H.M."/>
            <person name="Kasson M.T."/>
            <person name="Metheny A.M."/>
            <person name="Stauder C.M."/>
            <person name="Lovett B."/>
            <person name="Lynch S.C."/>
            <person name="Garnas J.R."/>
            <person name="Kasson L.R."/>
            <person name="Stajich J.E."/>
        </authorList>
    </citation>
    <scope>NUCLEOTIDE SEQUENCE [LARGE SCALE GENOMIC DNA]</scope>
    <source>
        <strain evidence="1 2">NRRL 64653</strain>
    </source>
</reference>
<evidence type="ECO:0000313" key="1">
    <source>
        <dbReference type="EMBL" id="KAK7413112.1"/>
    </source>
</evidence>
<sequence>MPDGSSPEQTVQAKLGNPVKAKGLQLKAQTLVRKFARERKLPLSPVLTEKDFDEMTSYWAWY</sequence>